<dbReference type="InterPro" id="IPR031571">
    <property type="entry name" value="RcpC_dom"/>
</dbReference>
<proteinExistence type="predicted"/>
<comment type="caution">
    <text evidence="2">The sequence shown here is derived from an EMBL/GenBank/DDBJ whole genome shotgun (WGS) entry which is preliminary data.</text>
</comment>
<evidence type="ECO:0000313" key="2">
    <source>
        <dbReference type="EMBL" id="NSX56001.1"/>
    </source>
</evidence>
<gene>
    <name evidence="2" type="primary">cpaB</name>
    <name evidence="2" type="ORF">HRQ87_14450</name>
</gene>
<evidence type="ECO:0000313" key="3">
    <source>
        <dbReference type="Proteomes" id="UP000777935"/>
    </source>
</evidence>
<dbReference type="InterPro" id="IPR013974">
    <property type="entry name" value="SAF"/>
</dbReference>
<dbReference type="NCBIfam" id="TIGR03177">
    <property type="entry name" value="pilus_cpaB"/>
    <property type="match status" value="1"/>
</dbReference>
<organism evidence="2 3">
    <name type="scientific">Parasulfitobacter algicola</name>
    <dbReference type="NCBI Taxonomy" id="2614809"/>
    <lineage>
        <taxon>Bacteria</taxon>
        <taxon>Pseudomonadati</taxon>
        <taxon>Pseudomonadota</taxon>
        <taxon>Alphaproteobacteria</taxon>
        <taxon>Rhodobacterales</taxon>
        <taxon>Roseobacteraceae</taxon>
        <taxon>Parasulfitobacter</taxon>
    </lineage>
</organism>
<keyword evidence="3" id="KW-1185">Reference proteome</keyword>
<dbReference type="Pfam" id="PF08666">
    <property type="entry name" value="SAF"/>
    <property type="match status" value="1"/>
</dbReference>
<dbReference type="SMART" id="SM00858">
    <property type="entry name" value="SAF"/>
    <property type="match status" value="1"/>
</dbReference>
<dbReference type="InterPro" id="IPR017592">
    <property type="entry name" value="Pilus_assmbl_Flp-typ_CpaB"/>
</dbReference>
<dbReference type="CDD" id="cd11614">
    <property type="entry name" value="SAF_CpaB_FlgA_like"/>
    <property type="match status" value="1"/>
</dbReference>
<dbReference type="Proteomes" id="UP000777935">
    <property type="component" value="Unassembled WGS sequence"/>
</dbReference>
<dbReference type="RefSeq" id="WP_174139151.1">
    <property type="nucleotide sequence ID" value="NZ_JABUFE010000009.1"/>
</dbReference>
<accession>A0ABX2IZ73</accession>
<name>A0ABX2IZ73_9RHOB</name>
<feature type="domain" description="SAF" evidence="1">
    <location>
        <begin position="48"/>
        <end position="116"/>
    </location>
</feature>
<protein>
    <submittedName>
        <fullName evidence="2">Flp pilus assembly protein CpaB</fullName>
    </submittedName>
</protein>
<sequence length="285" mass="30928">MRLVFGLVLLLGVGLAGFAVFMVQDYFAQQEAQLAKEREARAQIVPTTDVYITARAIRYGERLTKEDVTLVRWPVEGVPEGSFQTEESLFPNDADQNRFVLRALEKGEALMNVKVSEPGADAGIRSRISSGMRAFTVRVDVSSGVSGLLRPGDRVDVTWTGSPGNSGTQITQLIETGLEIIAIDQSADPDFEGTAIARTITVEATPNQVSRLETAQNSGRLTLSLIGLDEVGSPITSSSNQTPTTLGDVLGIQQEIIIQEEEEKECFNTVTRGGVRERIQIPCTN</sequence>
<dbReference type="Pfam" id="PF16976">
    <property type="entry name" value="RcpC"/>
    <property type="match status" value="1"/>
</dbReference>
<reference evidence="2 3" key="1">
    <citation type="submission" date="2020-06" db="EMBL/GenBank/DDBJ databases">
        <title>Sulfitobacter algicola sp. nov., isolated from green algae.</title>
        <authorList>
            <person name="Wang C."/>
        </authorList>
    </citation>
    <scope>NUCLEOTIDE SEQUENCE [LARGE SCALE GENOMIC DNA]</scope>
    <source>
        <strain evidence="2 3">1151</strain>
    </source>
</reference>
<dbReference type="EMBL" id="JABUFE010000009">
    <property type="protein sequence ID" value="NSX56001.1"/>
    <property type="molecule type" value="Genomic_DNA"/>
</dbReference>
<evidence type="ECO:0000259" key="1">
    <source>
        <dbReference type="SMART" id="SM00858"/>
    </source>
</evidence>